<name>A0A9W9AT74_9AGAR</name>
<comment type="caution">
    <text evidence="1">The sequence shown here is derived from an EMBL/GenBank/DDBJ whole genome shotgun (WGS) entry which is preliminary data.</text>
</comment>
<organism evidence="1 2">
    <name type="scientific">Lentinula lateritia</name>
    <dbReference type="NCBI Taxonomy" id="40482"/>
    <lineage>
        <taxon>Eukaryota</taxon>
        <taxon>Fungi</taxon>
        <taxon>Dikarya</taxon>
        <taxon>Basidiomycota</taxon>
        <taxon>Agaricomycotina</taxon>
        <taxon>Agaricomycetes</taxon>
        <taxon>Agaricomycetidae</taxon>
        <taxon>Agaricales</taxon>
        <taxon>Marasmiineae</taxon>
        <taxon>Omphalotaceae</taxon>
        <taxon>Lentinula</taxon>
    </lineage>
</organism>
<dbReference type="EMBL" id="JANVFS010000007">
    <property type="protein sequence ID" value="KAJ4489726.1"/>
    <property type="molecule type" value="Genomic_DNA"/>
</dbReference>
<dbReference type="InterPro" id="IPR032675">
    <property type="entry name" value="LRR_dom_sf"/>
</dbReference>
<evidence type="ECO:0000313" key="2">
    <source>
        <dbReference type="Proteomes" id="UP001150238"/>
    </source>
</evidence>
<evidence type="ECO:0000313" key="1">
    <source>
        <dbReference type="EMBL" id="KAJ4489726.1"/>
    </source>
</evidence>
<evidence type="ECO:0008006" key="3">
    <source>
        <dbReference type="Google" id="ProtNLM"/>
    </source>
</evidence>
<reference evidence="1" key="1">
    <citation type="submission" date="2022-08" db="EMBL/GenBank/DDBJ databases">
        <authorList>
            <consortium name="DOE Joint Genome Institute"/>
            <person name="Min B."/>
            <person name="Riley R."/>
            <person name="Sierra-Patev S."/>
            <person name="Naranjo-Ortiz M."/>
            <person name="Looney B."/>
            <person name="Konkel Z."/>
            <person name="Slot J.C."/>
            <person name="Sakamoto Y."/>
            <person name="Steenwyk J.L."/>
            <person name="Rokas A."/>
            <person name="Carro J."/>
            <person name="Camarero S."/>
            <person name="Ferreira P."/>
            <person name="Molpeceres G."/>
            <person name="Ruiz-Duenas F.J."/>
            <person name="Serrano A."/>
            <person name="Henrissat B."/>
            <person name="Drula E."/>
            <person name="Hughes K.W."/>
            <person name="Mata J.L."/>
            <person name="Ishikawa N.K."/>
            <person name="Vargas-Isla R."/>
            <person name="Ushijima S."/>
            <person name="Smith C.A."/>
            <person name="Ahrendt S."/>
            <person name="Andreopoulos W."/>
            <person name="He G."/>
            <person name="Labutti K."/>
            <person name="Lipzen A."/>
            <person name="Ng V."/>
            <person name="Sandor L."/>
            <person name="Barry K."/>
            <person name="Martinez A.T."/>
            <person name="Xiao Y."/>
            <person name="Gibbons J.G."/>
            <person name="Terashima K."/>
            <person name="Hibbett D.S."/>
            <person name="Grigoriev I.V."/>
        </authorList>
    </citation>
    <scope>NUCLEOTIDE SEQUENCE</scope>
    <source>
        <strain evidence="1">Sp2 HRB7682 ss15</strain>
    </source>
</reference>
<gene>
    <name evidence="1" type="ORF">C8J55DRAFT_603961</name>
</gene>
<dbReference type="AlphaFoldDB" id="A0A9W9AT74"/>
<sequence>MAVNPSWDPLRSPYAPFLDTNYAASPSERLGLQAFLSEPEQELSHLDSEISRTEALLDELRAQRDQVKTFVYAHRALMAPIRRLPAETLAEIFVHCLPTDRYPWRTVKEAPLLLTMVCREWRDIAIKIPSLWNSFHIHIVSEPTLRCWEKGIAGWIARSAVLPLHVSLCIKKIRPILMNEASILRTLMKFSFRFREAAFDLDALFLLMLDRYFPLTFPMLESLSISIPNSNSRDTLTAIPLVGPPYLELPMLQRLSINGFAQQTHTRSTREWANITELILESTHPHTGLPLDQILGILGQTTKLKTCCISISDSAQQMTPVNLPSLHSLWIRFDNTDQPWNAEISFRIIKDSFHALNCPSLKVLSVTWQKTSLKLDMVDYYLAFTHLLCSIHTLRLEFPMTSEALIKCLELAQNLAVLEIIDCVHLLRPSALPGRNHYYYQFQDSLLGKLTDTSTSAHLSPVLCPHLETLRYIIHQSYEAPDMSGLNGVSTLALLEFMESRCISNNRIRKLKVCDVILPPDAQPTDVGLFERLRKLQDGMRVRVLYSELQGMYYLPDVLDTNSPLLSLNFFPPLHQYILNNYTLTNTEAYVDNIGCSS</sequence>
<proteinExistence type="predicted"/>
<reference evidence="1" key="2">
    <citation type="journal article" date="2023" name="Proc. Natl. Acad. Sci. U.S.A.">
        <title>A global phylogenomic analysis of the shiitake genus Lentinula.</title>
        <authorList>
            <person name="Sierra-Patev S."/>
            <person name="Min B."/>
            <person name="Naranjo-Ortiz M."/>
            <person name="Looney B."/>
            <person name="Konkel Z."/>
            <person name="Slot J.C."/>
            <person name="Sakamoto Y."/>
            <person name="Steenwyk J.L."/>
            <person name="Rokas A."/>
            <person name="Carro J."/>
            <person name="Camarero S."/>
            <person name="Ferreira P."/>
            <person name="Molpeceres G."/>
            <person name="Ruiz-Duenas F.J."/>
            <person name="Serrano A."/>
            <person name="Henrissat B."/>
            <person name="Drula E."/>
            <person name="Hughes K.W."/>
            <person name="Mata J.L."/>
            <person name="Ishikawa N.K."/>
            <person name="Vargas-Isla R."/>
            <person name="Ushijima S."/>
            <person name="Smith C.A."/>
            <person name="Donoghue J."/>
            <person name="Ahrendt S."/>
            <person name="Andreopoulos W."/>
            <person name="He G."/>
            <person name="LaButti K."/>
            <person name="Lipzen A."/>
            <person name="Ng V."/>
            <person name="Riley R."/>
            <person name="Sandor L."/>
            <person name="Barry K."/>
            <person name="Martinez A.T."/>
            <person name="Xiao Y."/>
            <person name="Gibbons J.G."/>
            <person name="Terashima K."/>
            <person name="Grigoriev I.V."/>
            <person name="Hibbett D."/>
        </authorList>
    </citation>
    <scope>NUCLEOTIDE SEQUENCE</scope>
    <source>
        <strain evidence="1">Sp2 HRB7682 ss15</strain>
    </source>
</reference>
<accession>A0A9W9AT74</accession>
<protein>
    <recommendedName>
        <fullName evidence="3">F-box domain-containing protein</fullName>
    </recommendedName>
</protein>
<dbReference type="Gene3D" id="3.80.10.10">
    <property type="entry name" value="Ribonuclease Inhibitor"/>
    <property type="match status" value="1"/>
</dbReference>
<dbReference type="Gene3D" id="1.20.1280.50">
    <property type="match status" value="1"/>
</dbReference>
<dbReference type="Proteomes" id="UP001150238">
    <property type="component" value="Unassembled WGS sequence"/>
</dbReference>